<keyword evidence="1" id="KW-0433">Leucine-rich repeat</keyword>
<feature type="transmembrane region" description="Helical" evidence="5">
    <location>
        <begin position="12"/>
        <end position="28"/>
    </location>
</feature>
<dbReference type="Gene3D" id="3.80.10.10">
    <property type="entry name" value="Ribonuclease Inhibitor"/>
    <property type="match status" value="3"/>
</dbReference>
<evidence type="ECO:0000256" key="5">
    <source>
        <dbReference type="SAM" id="Phobius"/>
    </source>
</evidence>
<dbReference type="SUPFAM" id="SSF52058">
    <property type="entry name" value="L domain-like"/>
    <property type="match status" value="2"/>
</dbReference>
<sequence length="645" mass="71016">IVRLKLIQKHSLSILILVVTGGTFVTGTCPGACTCPLDTRGRRQVLCLGGGLQDPLPVLDMPSDTEVLHVEAPRGRSNSLTLGPIFKGLRRLEKITVYNSNIPALGAHSFWGLRRLGTLNVSHNQIAAIMDTNFRGADSLRVLDLSHNLIESIPSAVFRHVRRLQNLSVAHNRLPELVPRLFFGLAKLESLDISYNPLGDLPAERFTDAPNLKEFRCAGCGLSIVSEELFKSMPQLNFLDLRHNRLTEVPPVAISFNLKMLRLDGNHISLLKSGTFSGLPLEVLTISHNRLTAMQSGALTNISLTHLNLANNRLTNLRVDVLGDNLDSIHYLQISGNPLHIEKLLESIPQARHLRHLSIADLGITRIPQELLRHARHLKHLNASGNYLSSFPSSALFSTPHLATLDLSHNSFRGLTQELVTAFSSMTSLEQVYLGGNPWVCQKCHVAALLEWITSPFAITRNVQICHRSPQSIECLKCAGPSMVKGSYLPLLTKAQLTNCGPSQAAWPSWLGGSVPQRDDPRTSRDSREQQASGSTYKNREYLNQFFQDHLALIVGAGCGMVLALLVVVVAALILSRRHTALYYTHEHEDDNDSSKNLMGSNNNDNSPPNVRPKPQQKIQPNVSFSRDAAAAIATIDEVESLDDA</sequence>
<proteinExistence type="predicted"/>
<keyword evidence="5" id="KW-0812">Transmembrane</keyword>
<keyword evidence="7" id="KW-1185">Reference proteome</keyword>
<feature type="transmembrane region" description="Helical" evidence="5">
    <location>
        <begin position="551"/>
        <end position="575"/>
    </location>
</feature>
<dbReference type="InterPro" id="IPR050328">
    <property type="entry name" value="Dev_Immune_Receptor"/>
</dbReference>
<keyword evidence="5" id="KW-1133">Transmembrane helix</keyword>
<dbReference type="InterPro" id="IPR003591">
    <property type="entry name" value="Leu-rich_rpt_typical-subtyp"/>
</dbReference>
<dbReference type="EMBL" id="CAXKWB010021028">
    <property type="protein sequence ID" value="CAL4122938.1"/>
    <property type="molecule type" value="Genomic_DNA"/>
</dbReference>
<feature type="compositionally biased region" description="Polar residues" evidence="4">
    <location>
        <begin position="595"/>
        <end position="609"/>
    </location>
</feature>
<dbReference type="InterPro" id="IPR001611">
    <property type="entry name" value="Leu-rich_rpt"/>
</dbReference>
<dbReference type="Pfam" id="PF00560">
    <property type="entry name" value="LRR_1"/>
    <property type="match status" value="1"/>
</dbReference>
<feature type="non-terminal residue" evidence="6">
    <location>
        <position position="645"/>
    </location>
</feature>
<organism evidence="6 7">
    <name type="scientific">Meganyctiphanes norvegica</name>
    <name type="common">Northern krill</name>
    <name type="synonym">Thysanopoda norvegica</name>
    <dbReference type="NCBI Taxonomy" id="48144"/>
    <lineage>
        <taxon>Eukaryota</taxon>
        <taxon>Metazoa</taxon>
        <taxon>Ecdysozoa</taxon>
        <taxon>Arthropoda</taxon>
        <taxon>Crustacea</taxon>
        <taxon>Multicrustacea</taxon>
        <taxon>Malacostraca</taxon>
        <taxon>Eumalacostraca</taxon>
        <taxon>Eucarida</taxon>
        <taxon>Euphausiacea</taxon>
        <taxon>Euphausiidae</taxon>
        <taxon>Meganyctiphanes</taxon>
    </lineage>
</organism>
<evidence type="ECO:0000313" key="6">
    <source>
        <dbReference type="EMBL" id="CAL4122938.1"/>
    </source>
</evidence>
<comment type="caution">
    <text evidence="6">The sequence shown here is derived from an EMBL/GenBank/DDBJ whole genome shotgun (WGS) entry which is preliminary data.</text>
</comment>
<dbReference type="PROSITE" id="PS51450">
    <property type="entry name" value="LRR"/>
    <property type="match status" value="4"/>
</dbReference>
<feature type="region of interest" description="Disordered" evidence="4">
    <location>
        <begin position="509"/>
        <end position="535"/>
    </location>
</feature>
<name>A0AAV2RDW8_MEGNR</name>
<keyword evidence="5" id="KW-0472">Membrane</keyword>
<dbReference type="Proteomes" id="UP001497623">
    <property type="component" value="Unassembled WGS sequence"/>
</dbReference>
<evidence type="ECO:0000256" key="4">
    <source>
        <dbReference type="SAM" id="MobiDB-lite"/>
    </source>
</evidence>
<gene>
    <name evidence="6" type="ORF">MNOR_LOCUS23647</name>
</gene>
<keyword evidence="2" id="KW-0732">Signal</keyword>
<feature type="compositionally biased region" description="Basic and acidic residues" evidence="4">
    <location>
        <begin position="517"/>
        <end position="529"/>
    </location>
</feature>
<dbReference type="SMART" id="SM00369">
    <property type="entry name" value="LRR_TYP"/>
    <property type="match status" value="11"/>
</dbReference>
<evidence type="ECO:0000256" key="1">
    <source>
        <dbReference type="ARBA" id="ARBA00022614"/>
    </source>
</evidence>
<dbReference type="SMART" id="SM00364">
    <property type="entry name" value="LRR_BAC"/>
    <property type="match status" value="5"/>
</dbReference>
<dbReference type="InterPro" id="IPR032675">
    <property type="entry name" value="LRR_dom_sf"/>
</dbReference>
<dbReference type="GO" id="GO:0031012">
    <property type="term" value="C:extracellular matrix"/>
    <property type="evidence" value="ECO:0007669"/>
    <property type="project" value="TreeGrafter"/>
</dbReference>
<evidence type="ECO:0000256" key="3">
    <source>
        <dbReference type="ARBA" id="ARBA00022737"/>
    </source>
</evidence>
<dbReference type="AlphaFoldDB" id="A0AAV2RDW8"/>
<dbReference type="PANTHER" id="PTHR24373:SF370">
    <property type="entry name" value="FISH-LIPS, ISOFORM E"/>
    <property type="match status" value="1"/>
</dbReference>
<protein>
    <submittedName>
        <fullName evidence="6">Uncharacterized protein</fullName>
    </submittedName>
</protein>
<dbReference type="PANTHER" id="PTHR24373">
    <property type="entry name" value="SLIT RELATED LEUCINE-RICH REPEAT NEURONAL PROTEIN"/>
    <property type="match status" value="1"/>
</dbReference>
<dbReference type="Pfam" id="PF13516">
    <property type="entry name" value="LRR_6"/>
    <property type="match status" value="1"/>
</dbReference>
<evidence type="ECO:0000313" key="7">
    <source>
        <dbReference type="Proteomes" id="UP001497623"/>
    </source>
</evidence>
<accession>A0AAV2RDW8</accession>
<dbReference type="Pfam" id="PF13855">
    <property type="entry name" value="LRR_8"/>
    <property type="match status" value="3"/>
</dbReference>
<evidence type="ECO:0000256" key="2">
    <source>
        <dbReference type="ARBA" id="ARBA00022729"/>
    </source>
</evidence>
<feature type="region of interest" description="Disordered" evidence="4">
    <location>
        <begin position="587"/>
        <end position="623"/>
    </location>
</feature>
<reference evidence="6 7" key="1">
    <citation type="submission" date="2024-05" db="EMBL/GenBank/DDBJ databases">
        <authorList>
            <person name="Wallberg A."/>
        </authorList>
    </citation>
    <scope>NUCLEOTIDE SEQUENCE [LARGE SCALE GENOMIC DNA]</scope>
</reference>
<feature type="non-terminal residue" evidence="6">
    <location>
        <position position="1"/>
    </location>
</feature>
<keyword evidence="3" id="KW-0677">Repeat</keyword>
<dbReference type="GO" id="GO:0005615">
    <property type="term" value="C:extracellular space"/>
    <property type="evidence" value="ECO:0007669"/>
    <property type="project" value="TreeGrafter"/>
</dbReference>